<sequence length="269" mass="30259">MRSVILVISSLVLLSLCSRAQAQQEETEGWRWEADLGISAHYVRGFIDDSYDEKGEVNLAVLLIGGVYYDDFYLELSPHTRHPLTLGYKLQTSERSQLSLVAESYFVSVTDNESRPGDKLYGIDDRLASLEGGIEYLREFDSYEVRVRLLHDMLDRHNGTVATLEIARPIFTRKVFYLPSVGLTYISSKATDYYFGVRANEVTEQRPAYQADSGMIGSVRLYAERPMGDNWSLVGFASYNLINAAIADSPIVNPHKDAFNIGIGAVWSF</sequence>
<dbReference type="InterPro" id="IPR010583">
    <property type="entry name" value="MipA"/>
</dbReference>
<dbReference type="EMBL" id="JBHSUS010000001">
    <property type="protein sequence ID" value="MFC6440184.1"/>
    <property type="molecule type" value="Genomic_DNA"/>
</dbReference>
<evidence type="ECO:0000313" key="8">
    <source>
        <dbReference type="Proteomes" id="UP001596364"/>
    </source>
</evidence>
<keyword evidence="4" id="KW-0472">Membrane</keyword>
<feature type="signal peptide" evidence="6">
    <location>
        <begin position="1"/>
        <end position="22"/>
    </location>
</feature>
<evidence type="ECO:0000256" key="5">
    <source>
        <dbReference type="ARBA" id="ARBA00023237"/>
    </source>
</evidence>
<organism evidence="7 8">
    <name type="scientific">Pseudobowmanella zhangzhouensis</name>
    <dbReference type="NCBI Taxonomy" id="1537679"/>
    <lineage>
        <taxon>Bacteria</taxon>
        <taxon>Pseudomonadati</taxon>
        <taxon>Pseudomonadota</taxon>
        <taxon>Gammaproteobacteria</taxon>
        <taxon>Alteromonadales</taxon>
        <taxon>Alteromonadaceae</taxon>
    </lineage>
</organism>
<evidence type="ECO:0000256" key="6">
    <source>
        <dbReference type="SAM" id="SignalP"/>
    </source>
</evidence>
<accession>A0ABW1XJF4</accession>
<evidence type="ECO:0000313" key="7">
    <source>
        <dbReference type="EMBL" id="MFC6440184.1"/>
    </source>
</evidence>
<proteinExistence type="inferred from homology"/>
<gene>
    <name evidence="7" type="ORF">ACFP85_08495</name>
</gene>
<dbReference type="Proteomes" id="UP001596364">
    <property type="component" value="Unassembled WGS sequence"/>
</dbReference>
<protein>
    <submittedName>
        <fullName evidence="7">MipA/OmpV family protein</fullName>
    </submittedName>
</protein>
<comment type="similarity">
    <text evidence="2">Belongs to the MipA/OmpV family.</text>
</comment>
<keyword evidence="8" id="KW-1185">Reference proteome</keyword>
<keyword evidence="3 6" id="KW-0732">Signal</keyword>
<evidence type="ECO:0000256" key="4">
    <source>
        <dbReference type="ARBA" id="ARBA00023136"/>
    </source>
</evidence>
<evidence type="ECO:0000256" key="1">
    <source>
        <dbReference type="ARBA" id="ARBA00004442"/>
    </source>
</evidence>
<comment type="caution">
    <text evidence="7">The sequence shown here is derived from an EMBL/GenBank/DDBJ whole genome shotgun (WGS) entry which is preliminary data.</text>
</comment>
<feature type="chain" id="PRO_5046360821" evidence="6">
    <location>
        <begin position="23"/>
        <end position="269"/>
    </location>
</feature>
<dbReference type="PANTHER" id="PTHR38776:SF1">
    <property type="entry name" value="MLTA-INTERACTING PROTEIN-RELATED"/>
    <property type="match status" value="1"/>
</dbReference>
<reference evidence="8" key="1">
    <citation type="journal article" date="2019" name="Int. J. Syst. Evol. Microbiol.">
        <title>The Global Catalogue of Microorganisms (GCM) 10K type strain sequencing project: providing services to taxonomists for standard genome sequencing and annotation.</title>
        <authorList>
            <consortium name="The Broad Institute Genomics Platform"/>
            <consortium name="The Broad Institute Genome Sequencing Center for Infectious Disease"/>
            <person name="Wu L."/>
            <person name="Ma J."/>
        </authorList>
    </citation>
    <scope>NUCLEOTIDE SEQUENCE [LARGE SCALE GENOMIC DNA]</scope>
    <source>
        <strain evidence="8">CGMCC 1.16031</strain>
    </source>
</reference>
<keyword evidence="5" id="KW-0998">Cell outer membrane</keyword>
<dbReference type="Pfam" id="PF06629">
    <property type="entry name" value="MipA"/>
    <property type="match status" value="1"/>
</dbReference>
<evidence type="ECO:0000256" key="2">
    <source>
        <dbReference type="ARBA" id="ARBA00005722"/>
    </source>
</evidence>
<dbReference type="RefSeq" id="WP_131257991.1">
    <property type="nucleotide sequence ID" value="NZ_JBHSUS010000001.1"/>
</dbReference>
<evidence type="ECO:0000256" key="3">
    <source>
        <dbReference type="ARBA" id="ARBA00022729"/>
    </source>
</evidence>
<dbReference type="PANTHER" id="PTHR38776">
    <property type="entry name" value="MLTA-INTERACTING PROTEIN-RELATED"/>
    <property type="match status" value="1"/>
</dbReference>
<name>A0ABW1XJF4_9ALTE</name>
<comment type="subcellular location">
    <subcellularLocation>
        <location evidence="1">Cell outer membrane</location>
    </subcellularLocation>
</comment>